<dbReference type="PANTHER" id="PTHR11903:SF37">
    <property type="entry name" value="PSI-PRODUCING OXYGENASE A"/>
    <property type="match status" value="1"/>
</dbReference>
<dbReference type="InterPro" id="IPR019791">
    <property type="entry name" value="Haem_peroxidase_animal"/>
</dbReference>
<dbReference type="GO" id="GO:0020037">
    <property type="term" value="F:heme binding"/>
    <property type="evidence" value="ECO:0007669"/>
    <property type="project" value="InterPro"/>
</dbReference>
<keyword evidence="4" id="KW-0575">Peroxidase</keyword>
<evidence type="ECO:0000256" key="4">
    <source>
        <dbReference type="ARBA" id="ARBA00022559"/>
    </source>
</evidence>
<dbReference type="PANTHER" id="PTHR11903">
    <property type="entry name" value="PROSTAGLANDIN G/H SYNTHASE"/>
    <property type="match status" value="1"/>
</dbReference>
<dbReference type="SUPFAM" id="SSF48113">
    <property type="entry name" value="Heme-dependent peroxidases"/>
    <property type="match status" value="1"/>
</dbReference>
<dbReference type="SUPFAM" id="SSF48264">
    <property type="entry name" value="Cytochrome P450"/>
    <property type="match status" value="1"/>
</dbReference>
<evidence type="ECO:0000256" key="10">
    <source>
        <dbReference type="ARBA" id="ARBA00023235"/>
    </source>
</evidence>
<dbReference type="EC" id="1.13.11.60" evidence="3"/>
<evidence type="ECO:0000256" key="11">
    <source>
        <dbReference type="PIRSR" id="PIRSR619791-2"/>
    </source>
</evidence>
<keyword evidence="5 11" id="KW-0349">Heme</keyword>
<dbReference type="CDD" id="cd09817">
    <property type="entry name" value="linoleate_diol_synthase_like"/>
    <property type="match status" value="1"/>
</dbReference>
<dbReference type="GO" id="GO:0004601">
    <property type="term" value="F:peroxidase activity"/>
    <property type="evidence" value="ECO:0007669"/>
    <property type="project" value="UniProtKB-KW"/>
</dbReference>
<dbReference type="InterPro" id="IPR037120">
    <property type="entry name" value="Haem_peroxidase_sf_animal"/>
</dbReference>
<evidence type="ECO:0000256" key="7">
    <source>
        <dbReference type="ARBA" id="ARBA00022964"/>
    </source>
</evidence>
<dbReference type="GO" id="GO:0006631">
    <property type="term" value="P:fatty acid metabolic process"/>
    <property type="evidence" value="ECO:0007669"/>
    <property type="project" value="UniProtKB-ARBA"/>
</dbReference>
<comment type="subunit">
    <text evidence="2">Homotetramer.</text>
</comment>
<dbReference type="InterPro" id="IPR034812">
    <property type="entry name" value="Ppo-like_N"/>
</dbReference>
<keyword evidence="8" id="KW-0560">Oxidoreductase</keyword>
<organism evidence="13 14">
    <name type="scientific">Penicillium thymicola</name>
    <dbReference type="NCBI Taxonomy" id="293382"/>
    <lineage>
        <taxon>Eukaryota</taxon>
        <taxon>Fungi</taxon>
        <taxon>Dikarya</taxon>
        <taxon>Ascomycota</taxon>
        <taxon>Pezizomycotina</taxon>
        <taxon>Eurotiomycetes</taxon>
        <taxon>Eurotiomycetidae</taxon>
        <taxon>Eurotiales</taxon>
        <taxon>Aspergillaceae</taxon>
        <taxon>Penicillium</taxon>
    </lineage>
</organism>
<comment type="catalytic activity">
    <reaction evidence="1">
        <text>(9Z,12Z)-octadecadienoate + O2 = (8R,9Z,12Z)-8-hydroperoxyoctadeca-9,12-dienoate</text>
        <dbReference type="Rhea" id="RHEA:25395"/>
        <dbReference type="ChEBI" id="CHEBI:15379"/>
        <dbReference type="ChEBI" id="CHEBI:30245"/>
        <dbReference type="ChEBI" id="CHEBI:58659"/>
        <dbReference type="EC" id="1.13.11.60"/>
    </reaction>
</comment>
<evidence type="ECO:0000256" key="2">
    <source>
        <dbReference type="ARBA" id="ARBA00011881"/>
    </source>
</evidence>
<dbReference type="GO" id="GO:0016705">
    <property type="term" value="F:oxidoreductase activity, acting on paired donors, with incorporation or reduction of molecular oxygen"/>
    <property type="evidence" value="ECO:0007669"/>
    <property type="project" value="InterPro"/>
</dbReference>
<keyword evidence="14" id="KW-1185">Reference proteome</keyword>
<dbReference type="GO" id="GO:0004497">
    <property type="term" value="F:monooxygenase activity"/>
    <property type="evidence" value="ECO:0007669"/>
    <property type="project" value="InterPro"/>
</dbReference>
<dbReference type="EMBL" id="LACB01000140">
    <property type="protein sequence ID" value="KAJ9487860.1"/>
    <property type="molecule type" value="Genomic_DNA"/>
</dbReference>
<dbReference type="InterPro" id="IPR050783">
    <property type="entry name" value="Oxylipin_biosynth_metab"/>
</dbReference>
<dbReference type="GO" id="GO:0005506">
    <property type="term" value="F:iron ion binding"/>
    <property type="evidence" value="ECO:0007669"/>
    <property type="project" value="InterPro"/>
</dbReference>
<dbReference type="GO" id="GO:0052878">
    <property type="term" value="F:linoleate 8R-lipoxygenase activity"/>
    <property type="evidence" value="ECO:0007669"/>
    <property type="project" value="UniProtKB-EC"/>
</dbReference>
<sequence>MSEESNSSSKLAQVEQVVTAALRPLPTQTGDGSYAQEPTVTGLAKDLLHFDLNDAKTLAEVAKSAVTGEAVNDRDYTMERVIQLAAGLPSTSRNGKELTNTFLTQLWGDLEHPPISYLGRDAAYRKADGSGNNTFWPQIGAAGTPYARSVRPKTMQPAALPEPEALFDSLLARKDFKEHPNKISSVLFYLASVIIHDLFQTDPRDQTKSLTSSYLDLSPLYGNNQKEQDTVRTFKDGKLKPDCFSTKRVLGFPPGVGVLLIMFNRFHNSVVTQLAAINECGRFTKPDESKAEAYATWDNDLFQTARLVTCGLYVNIILKDYVRTILNINRTDSAWSLDPRAEIKDGLLGQAPAQATGNQVSAEFNLVYRWHSCVSARDEKWSEDLYKELFNGQDPKQLSLQEFTGGLRQWESKLPADPQERPFAKLQRQADGKFDDNDLVKIFEEGVEDPAGAFGALNVPDVFRGIEVLGIKQARSWNLATLNEFRQYFGLASYQTFEEINPDPYVADQLKHFYDHPDLVELYPGLILEEAKQPMTPGSGLCTNFTTSRAILSDAVALVRGDRFYTVDFTPKHLTNWAYNEINNDVSIDGGQVFYKLILKAFPNHFRRDSVYAHFPMVVPDENKKILASLGKAKTYSFDRPSYKTPALFINSHSACEKILKDQEGFKVVWGDKIQFLMENSGRPYGRDFALSGDLPANAASRKMLGAALHRDKWESEVKAFYEDITLKLLERNSYKVAGVNQVDIVRDVAVLAQVHFCANVFSLSLKTESNPRGVFSEQELYQILAVIFASIFYDVDVSKSFQLCQTARNVAQQLGELTLANVELVAKTGFISNLVNRLHRHDILSEYGVHMIQRLLDSKLPVKDVVWSHILPTAGALVANQGQLFSQCIDYYLSEEATEHLVEIQRLSREDTPEADELLVRYFMEGARLRCSVALPRVVTKPTVVEDNGEKVILKAGQEIICNLVVAGRDPVAFPDPDKVRLDRDMSLYTHFGFGPHECIGVKMCPLALSTMLKVLGRLDNVRRAPGPQGHLKRLDALGGIAMYMDAEHSSFSPFPVTMKIQWDGDLPARRDEKTVDASGLAGGNQPESRSALLPSAGKTSFSSRWLVLSLFSFINQPPLLSSFPFDIPFSLPLRQTLRDNDLHPFSLI</sequence>
<name>A0AAI9X8K0_PENTH</name>
<evidence type="ECO:0000256" key="3">
    <source>
        <dbReference type="ARBA" id="ARBA00013239"/>
    </source>
</evidence>
<dbReference type="GO" id="GO:0043386">
    <property type="term" value="P:mycotoxin biosynthetic process"/>
    <property type="evidence" value="ECO:0007669"/>
    <property type="project" value="UniProtKB-ARBA"/>
</dbReference>
<keyword evidence="10" id="KW-0413">Isomerase</keyword>
<dbReference type="InterPro" id="IPR017972">
    <property type="entry name" value="Cyt_P450_CS"/>
</dbReference>
<dbReference type="GO" id="GO:0016853">
    <property type="term" value="F:isomerase activity"/>
    <property type="evidence" value="ECO:0007669"/>
    <property type="project" value="UniProtKB-KW"/>
</dbReference>
<dbReference type="PROSITE" id="PS50292">
    <property type="entry name" value="PEROXIDASE_3"/>
    <property type="match status" value="1"/>
</dbReference>
<dbReference type="Gene3D" id="1.10.640.10">
    <property type="entry name" value="Haem peroxidase domain superfamily, animal type"/>
    <property type="match status" value="1"/>
</dbReference>
<dbReference type="Pfam" id="PF03098">
    <property type="entry name" value="An_peroxidase"/>
    <property type="match status" value="2"/>
</dbReference>
<dbReference type="GO" id="GO:0006979">
    <property type="term" value="P:response to oxidative stress"/>
    <property type="evidence" value="ECO:0007669"/>
    <property type="project" value="InterPro"/>
</dbReference>
<dbReference type="AlphaFoldDB" id="A0AAI9X8K0"/>
<keyword evidence="7" id="KW-0223">Dioxygenase</keyword>
<evidence type="ECO:0000256" key="5">
    <source>
        <dbReference type="ARBA" id="ARBA00022617"/>
    </source>
</evidence>
<keyword evidence="6 11" id="KW-0479">Metal-binding</keyword>
<dbReference type="Gene3D" id="1.10.630.10">
    <property type="entry name" value="Cytochrome P450"/>
    <property type="match status" value="1"/>
</dbReference>
<dbReference type="InterPro" id="IPR010255">
    <property type="entry name" value="Haem_peroxidase_sf"/>
</dbReference>
<evidence type="ECO:0000256" key="8">
    <source>
        <dbReference type="ARBA" id="ARBA00023002"/>
    </source>
</evidence>
<reference evidence="13" key="1">
    <citation type="submission" date="2015-06" db="EMBL/GenBank/DDBJ databases">
        <authorList>
            <person name="Nguyen H."/>
        </authorList>
    </citation>
    <scope>NUCLEOTIDE SEQUENCE</scope>
    <source>
        <strain evidence="13">DAOM 180753</strain>
    </source>
</reference>
<keyword evidence="9 11" id="KW-0408">Iron</keyword>
<comment type="caution">
    <text evidence="13">The sequence shown here is derived from an EMBL/GenBank/DDBJ whole genome shotgun (WGS) entry which is preliminary data.</text>
</comment>
<dbReference type="FunFam" id="1.10.640.10:FF:000005">
    <property type="entry name" value="Fatty acid oxygenase"/>
    <property type="match status" value="1"/>
</dbReference>
<evidence type="ECO:0000256" key="12">
    <source>
        <dbReference type="SAM" id="MobiDB-lite"/>
    </source>
</evidence>
<evidence type="ECO:0000256" key="6">
    <source>
        <dbReference type="ARBA" id="ARBA00022723"/>
    </source>
</evidence>
<dbReference type="CDD" id="cd20612">
    <property type="entry name" value="CYP_LDS-like_C"/>
    <property type="match status" value="1"/>
</dbReference>
<reference evidence="13" key="2">
    <citation type="journal article" date="2016" name="Fungal Biol.">
        <title>Ochratoxin A production by Penicillium thymicola.</title>
        <authorList>
            <person name="Nguyen H.D.T."/>
            <person name="McMullin D.R."/>
            <person name="Ponomareva E."/>
            <person name="Riley R."/>
            <person name="Pomraning K.R."/>
            <person name="Baker S.E."/>
            <person name="Seifert K.A."/>
        </authorList>
    </citation>
    <scope>NUCLEOTIDE SEQUENCE</scope>
    <source>
        <strain evidence="13">DAOM 180753</strain>
    </source>
</reference>
<feature type="region of interest" description="Disordered" evidence="12">
    <location>
        <begin position="1075"/>
        <end position="1095"/>
    </location>
</feature>
<evidence type="ECO:0000256" key="9">
    <source>
        <dbReference type="ARBA" id="ARBA00023004"/>
    </source>
</evidence>
<gene>
    <name evidence="13" type="primary">ppoA</name>
    <name evidence="13" type="ORF">VN97_g5439</name>
</gene>
<dbReference type="Proteomes" id="UP001227192">
    <property type="component" value="Unassembled WGS sequence"/>
</dbReference>
<accession>A0AAI9X8K0</accession>
<dbReference type="InterPro" id="IPR001128">
    <property type="entry name" value="Cyt_P450"/>
</dbReference>
<feature type="binding site" description="axial binding residue" evidence="11">
    <location>
        <position position="371"/>
    </location>
    <ligand>
        <name>heme b</name>
        <dbReference type="ChEBI" id="CHEBI:60344"/>
    </ligand>
    <ligandPart>
        <name>Fe</name>
        <dbReference type="ChEBI" id="CHEBI:18248"/>
    </ligandPart>
</feature>
<dbReference type="Pfam" id="PF00067">
    <property type="entry name" value="p450"/>
    <property type="match status" value="1"/>
</dbReference>
<dbReference type="InterPro" id="IPR036396">
    <property type="entry name" value="Cyt_P450_sf"/>
</dbReference>
<evidence type="ECO:0000313" key="14">
    <source>
        <dbReference type="Proteomes" id="UP001227192"/>
    </source>
</evidence>
<protein>
    <recommendedName>
        <fullName evidence="3">linoleate 8R-lipoxygenase</fullName>
        <ecNumber evidence="3">1.13.11.60</ecNumber>
    </recommendedName>
</protein>
<dbReference type="PROSITE" id="PS00086">
    <property type="entry name" value="CYTOCHROME_P450"/>
    <property type="match status" value="1"/>
</dbReference>
<proteinExistence type="predicted"/>
<evidence type="ECO:0000256" key="1">
    <source>
        <dbReference type="ARBA" id="ARBA00000699"/>
    </source>
</evidence>
<evidence type="ECO:0000313" key="13">
    <source>
        <dbReference type="EMBL" id="KAJ9487860.1"/>
    </source>
</evidence>